<evidence type="ECO:0000313" key="2">
    <source>
        <dbReference type="Proteomes" id="UP000054877"/>
    </source>
</evidence>
<dbReference type="STRING" id="452.Lspi_0870"/>
<name>A0A0W0Z703_LEGSP</name>
<dbReference type="EMBL" id="LNYX01000012">
    <property type="protein sequence ID" value="KTD64703.1"/>
    <property type="molecule type" value="Genomic_DNA"/>
</dbReference>
<evidence type="ECO:0000313" key="1">
    <source>
        <dbReference type="EMBL" id="KTD64703.1"/>
    </source>
</evidence>
<proteinExistence type="predicted"/>
<sequence length="141" mass="16167">MSRRPTTSLPQEALSAIDCVTRKINRHIEDLKSDLHALPNQVAVTVNALQLLTRAFREIEFADHTLSDVFDRWAADIRFRKIQSETPRLSEAISQHSTIFSKDSPSQLSKNNTRDFLRQLRDEYGDVSCAREIPVRHAKLP</sequence>
<keyword evidence="2" id="KW-1185">Reference proteome</keyword>
<gene>
    <name evidence="1" type="ORF">Lspi_0870</name>
</gene>
<reference evidence="1 2" key="1">
    <citation type="submission" date="2015-11" db="EMBL/GenBank/DDBJ databases">
        <title>Genomic analysis of 38 Legionella species identifies large and diverse effector repertoires.</title>
        <authorList>
            <person name="Burstein D."/>
            <person name="Amaro F."/>
            <person name="Zusman T."/>
            <person name="Lifshitz Z."/>
            <person name="Cohen O."/>
            <person name="Gilbert J.A."/>
            <person name="Pupko T."/>
            <person name="Shuman H.A."/>
            <person name="Segal G."/>
        </authorList>
    </citation>
    <scope>NUCLEOTIDE SEQUENCE [LARGE SCALE GENOMIC DNA]</scope>
    <source>
        <strain evidence="1 2">Mt.St.Helens-9</strain>
    </source>
</reference>
<dbReference type="Proteomes" id="UP000054877">
    <property type="component" value="Unassembled WGS sequence"/>
</dbReference>
<accession>A0A0W0Z703</accession>
<dbReference type="RefSeq" id="WP_058482811.1">
    <property type="nucleotide sequence ID" value="NZ_CAAAII010000002.1"/>
</dbReference>
<dbReference type="AlphaFoldDB" id="A0A0W0Z703"/>
<protein>
    <submittedName>
        <fullName evidence="1">Uncharacterized protein</fullName>
    </submittedName>
</protein>
<comment type="caution">
    <text evidence="1">The sequence shown here is derived from an EMBL/GenBank/DDBJ whole genome shotgun (WGS) entry which is preliminary data.</text>
</comment>
<dbReference type="PATRIC" id="fig|452.5.peg.951"/>
<organism evidence="1 2">
    <name type="scientific">Legionella spiritensis</name>
    <dbReference type="NCBI Taxonomy" id="452"/>
    <lineage>
        <taxon>Bacteria</taxon>
        <taxon>Pseudomonadati</taxon>
        <taxon>Pseudomonadota</taxon>
        <taxon>Gammaproteobacteria</taxon>
        <taxon>Legionellales</taxon>
        <taxon>Legionellaceae</taxon>
        <taxon>Legionella</taxon>
    </lineage>
</organism>